<dbReference type="EMBL" id="SJPP01000003">
    <property type="protein sequence ID" value="TWU06821.1"/>
    <property type="molecule type" value="Genomic_DNA"/>
</dbReference>
<evidence type="ECO:0000313" key="7">
    <source>
        <dbReference type="EMBL" id="TWU06821.1"/>
    </source>
</evidence>
<feature type="transmembrane region" description="Helical" evidence="6">
    <location>
        <begin position="152"/>
        <end position="174"/>
    </location>
</feature>
<name>A0A5C6B5P2_9PLAN</name>
<feature type="region of interest" description="Disordered" evidence="5">
    <location>
        <begin position="1"/>
        <end position="30"/>
    </location>
</feature>
<comment type="subcellular location">
    <subcellularLocation>
        <location evidence="1">Membrane</location>
        <topology evidence="1">Multi-pass membrane protein</topology>
    </subcellularLocation>
</comment>
<evidence type="ECO:0000256" key="6">
    <source>
        <dbReference type="SAM" id="Phobius"/>
    </source>
</evidence>
<comment type="caution">
    <text evidence="7">The sequence shown here is derived from an EMBL/GenBank/DDBJ whole genome shotgun (WGS) entry which is preliminary data.</text>
</comment>
<feature type="transmembrane region" description="Helical" evidence="6">
    <location>
        <begin position="233"/>
        <end position="261"/>
    </location>
</feature>
<dbReference type="Gene3D" id="1.20.1080.10">
    <property type="entry name" value="Glycerol uptake facilitator protein"/>
    <property type="match status" value="1"/>
</dbReference>
<keyword evidence="8" id="KW-1185">Reference proteome</keyword>
<dbReference type="Pfam" id="PF01226">
    <property type="entry name" value="Form_Nir_trans"/>
    <property type="match status" value="1"/>
</dbReference>
<keyword evidence="3 6" id="KW-1133">Transmembrane helix</keyword>
<feature type="transmembrane region" description="Helical" evidence="6">
    <location>
        <begin position="273"/>
        <end position="295"/>
    </location>
</feature>
<feature type="transmembrane region" description="Helical" evidence="6">
    <location>
        <begin position="74"/>
        <end position="100"/>
    </location>
</feature>
<dbReference type="PANTHER" id="PTHR30520">
    <property type="entry name" value="FORMATE TRANSPORTER-RELATED"/>
    <property type="match status" value="1"/>
</dbReference>
<accession>A0A5C6B5P2</accession>
<evidence type="ECO:0000256" key="4">
    <source>
        <dbReference type="ARBA" id="ARBA00023136"/>
    </source>
</evidence>
<dbReference type="GO" id="GO:0015499">
    <property type="term" value="F:formate transmembrane transporter activity"/>
    <property type="evidence" value="ECO:0007669"/>
    <property type="project" value="TreeGrafter"/>
</dbReference>
<sequence>MAEEPGKILLPDGTVASAEEDTTTERGKDRNWEEGQYIPVIVKRSDEVRRHPDDSLEHAIDDGLEQLKRPTVSLFLSAIAAGLTVGFSAMAVAVVTQAVAPLESTLLTRIATAVVYPLGFVLCVMSGAQLYTEHTATAVYPLLDRQATFKMLLRLWVIVIAGNLLGAAASASLLTMTETVIQAKAGYVAIGHHLVEFDAFSLIVSALLAGWLMALGAWLVISTRIGFSQMVSIYVVTFLIGLGGLHHSIAGSAEMFTALFISDEFTLRQTMRFIGLALFGNLIGGSLFVGVLNYAHIRKTQPASEASSIKTEDS</sequence>
<dbReference type="RefSeq" id="WP_146373669.1">
    <property type="nucleotide sequence ID" value="NZ_SJPP01000003.1"/>
</dbReference>
<dbReference type="OrthoDB" id="261587at2"/>
<evidence type="ECO:0000256" key="5">
    <source>
        <dbReference type="SAM" id="MobiDB-lite"/>
    </source>
</evidence>
<dbReference type="GO" id="GO:0005886">
    <property type="term" value="C:plasma membrane"/>
    <property type="evidence" value="ECO:0007669"/>
    <property type="project" value="TreeGrafter"/>
</dbReference>
<dbReference type="PANTHER" id="PTHR30520:SF2">
    <property type="entry name" value="INNER MEMBRANE PROTEIN YFDC"/>
    <property type="match status" value="1"/>
</dbReference>
<evidence type="ECO:0000256" key="1">
    <source>
        <dbReference type="ARBA" id="ARBA00004141"/>
    </source>
</evidence>
<feature type="transmembrane region" description="Helical" evidence="6">
    <location>
        <begin position="199"/>
        <end position="221"/>
    </location>
</feature>
<dbReference type="InterPro" id="IPR000292">
    <property type="entry name" value="For/NO2_transpt"/>
</dbReference>
<dbReference type="AlphaFoldDB" id="A0A5C6B5P2"/>
<reference evidence="7 8" key="1">
    <citation type="submission" date="2019-02" db="EMBL/GenBank/DDBJ databases">
        <title>Deep-cultivation of Planctomycetes and their phenomic and genomic characterization uncovers novel biology.</title>
        <authorList>
            <person name="Wiegand S."/>
            <person name="Jogler M."/>
            <person name="Boedeker C."/>
            <person name="Pinto D."/>
            <person name="Vollmers J."/>
            <person name="Rivas-Marin E."/>
            <person name="Kohn T."/>
            <person name="Peeters S.H."/>
            <person name="Heuer A."/>
            <person name="Rast P."/>
            <person name="Oberbeckmann S."/>
            <person name="Bunk B."/>
            <person name="Jeske O."/>
            <person name="Meyerdierks A."/>
            <person name="Storesund J.E."/>
            <person name="Kallscheuer N."/>
            <person name="Luecker S."/>
            <person name="Lage O.M."/>
            <person name="Pohl T."/>
            <person name="Merkel B.J."/>
            <person name="Hornburger P."/>
            <person name="Mueller R.-W."/>
            <person name="Bruemmer F."/>
            <person name="Labrenz M."/>
            <person name="Spormann A.M."/>
            <person name="Op Den Camp H."/>
            <person name="Overmann J."/>
            <person name="Amann R."/>
            <person name="Jetten M.S.M."/>
            <person name="Mascher T."/>
            <person name="Medema M.H."/>
            <person name="Devos D.P."/>
            <person name="Kaster A.-K."/>
            <person name="Ovreas L."/>
            <person name="Rohde M."/>
            <person name="Galperin M.Y."/>
            <person name="Jogler C."/>
        </authorList>
    </citation>
    <scope>NUCLEOTIDE SEQUENCE [LARGE SCALE GENOMIC DNA]</scope>
    <source>
        <strain evidence="7 8">CA54</strain>
    </source>
</reference>
<keyword evidence="4 6" id="KW-0472">Membrane</keyword>
<keyword evidence="2 6" id="KW-0812">Transmembrane</keyword>
<evidence type="ECO:0000256" key="2">
    <source>
        <dbReference type="ARBA" id="ARBA00022692"/>
    </source>
</evidence>
<dbReference type="Proteomes" id="UP000320735">
    <property type="component" value="Unassembled WGS sequence"/>
</dbReference>
<proteinExistence type="predicted"/>
<organism evidence="7 8">
    <name type="scientific">Symmachiella macrocystis</name>
    <dbReference type="NCBI Taxonomy" id="2527985"/>
    <lineage>
        <taxon>Bacteria</taxon>
        <taxon>Pseudomonadati</taxon>
        <taxon>Planctomycetota</taxon>
        <taxon>Planctomycetia</taxon>
        <taxon>Planctomycetales</taxon>
        <taxon>Planctomycetaceae</taxon>
        <taxon>Symmachiella</taxon>
    </lineage>
</organism>
<evidence type="ECO:0000313" key="8">
    <source>
        <dbReference type="Proteomes" id="UP000320735"/>
    </source>
</evidence>
<protein>
    <submittedName>
        <fullName evidence="7">Inner membrane protein YfdC</fullName>
    </submittedName>
</protein>
<dbReference type="InterPro" id="IPR023271">
    <property type="entry name" value="Aquaporin-like"/>
</dbReference>
<gene>
    <name evidence="7" type="primary">yfdC</name>
    <name evidence="7" type="ORF">CA54_52200</name>
</gene>
<feature type="transmembrane region" description="Helical" evidence="6">
    <location>
        <begin position="106"/>
        <end position="131"/>
    </location>
</feature>
<evidence type="ECO:0000256" key="3">
    <source>
        <dbReference type="ARBA" id="ARBA00022989"/>
    </source>
</evidence>